<organism evidence="4 5">
    <name type="scientific">Brockia lithotrophica</name>
    <dbReference type="NCBI Taxonomy" id="933949"/>
    <lineage>
        <taxon>Bacteria</taxon>
        <taxon>Bacillati</taxon>
        <taxon>Bacillota</taxon>
        <taxon>Bacilli</taxon>
        <taxon>Bacillales</taxon>
        <taxon>Bacillales Family X. Incertae Sedis</taxon>
        <taxon>Brockia</taxon>
    </lineage>
</organism>
<keyword evidence="2" id="KW-0178">Competence</keyword>
<comment type="caution">
    <text evidence="4">The sequence shown here is derived from an EMBL/GenBank/DDBJ whole genome shotgun (WGS) entry which is preliminary data.</text>
</comment>
<comment type="subcellular location">
    <subcellularLocation>
        <location evidence="1">Cell surface</location>
    </subcellularLocation>
</comment>
<keyword evidence="3" id="KW-1133">Transmembrane helix</keyword>
<evidence type="ECO:0000256" key="1">
    <source>
        <dbReference type="ARBA" id="ARBA00004241"/>
    </source>
</evidence>
<keyword evidence="3" id="KW-0472">Membrane</keyword>
<protein>
    <submittedName>
        <fullName evidence="4">Prepilin-type N-terminal cleavage/methylation domain-containing protein</fullName>
    </submittedName>
</protein>
<dbReference type="NCBIfam" id="TIGR02532">
    <property type="entry name" value="IV_pilin_GFxxxE"/>
    <property type="match status" value="1"/>
</dbReference>
<dbReference type="GO" id="GO:0030420">
    <property type="term" value="P:establishment of competence for transformation"/>
    <property type="evidence" value="ECO:0007669"/>
    <property type="project" value="UniProtKB-KW"/>
</dbReference>
<evidence type="ECO:0000256" key="3">
    <source>
        <dbReference type="SAM" id="Phobius"/>
    </source>
</evidence>
<proteinExistence type="predicted"/>
<evidence type="ECO:0000313" key="5">
    <source>
        <dbReference type="Proteomes" id="UP000267019"/>
    </source>
</evidence>
<gene>
    <name evidence="4" type="ORF">C7438_1221</name>
</gene>
<dbReference type="GO" id="GO:0009986">
    <property type="term" value="C:cell surface"/>
    <property type="evidence" value="ECO:0007669"/>
    <property type="project" value="UniProtKB-SubCell"/>
</dbReference>
<dbReference type="RefSeq" id="WP_170143603.1">
    <property type="nucleotide sequence ID" value="NZ_RBIJ01000003.1"/>
</dbReference>
<keyword evidence="5" id="KW-1185">Reference proteome</keyword>
<feature type="transmembrane region" description="Helical" evidence="3">
    <location>
        <begin position="36"/>
        <end position="63"/>
    </location>
</feature>
<evidence type="ECO:0000313" key="4">
    <source>
        <dbReference type="EMBL" id="RKQ84727.1"/>
    </source>
</evidence>
<accession>A0A660L1J8</accession>
<evidence type="ECO:0000256" key="2">
    <source>
        <dbReference type="ARBA" id="ARBA00023287"/>
    </source>
</evidence>
<dbReference type="InterPro" id="IPR012902">
    <property type="entry name" value="N_methyl_site"/>
</dbReference>
<name>A0A660L1J8_9BACL</name>
<dbReference type="Proteomes" id="UP000267019">
    <property type="component" value="Unassembled WGS sequence"/>
</dbReference>
<dbReference type="AlphaFoldDB" id="A0A660L1J8"/>
<sequence length="169" mass="18238">MCETRVREAEAWGKNERLCEGKKAKEAAPGFSLAEVLAALVLVALLAAVGLELLTGVAHLTAVREEREGAYRLARAIGDLYRHLPAQDVRQEAQNFVATGCGENPEFSPLPEKRKAELPAELLGTYVPCIRFASANDGYLLLVVRVQGRTTGAEERVFLPAAPPGVGTR</sequence>
<dbReference type="EMBL" id="RBIJ01000003">
    <property type="protein sequence ID" value="RKQ84727.1"/>
    <property type="molecule type" value="Genomic_DNA"/>
</dbReference>
<keyword evidence="3" id="KW-0812">Transmembrane</keyword>
<reference evidence="4 5" key="1">
    <citation type="submission" date="2018-10" db="EMBL/GenBank/DDBJ databases">
        <title>Genomic Encyclopedia of Type Strains, Phase IV (KMG-IV): sequencing the most valuable type-strain genomes for metagenomic binning, comparative biology and taxonomic classification.</title>
        <authorList>
            <person name="Goeker M."/>
        </authorList>
    </citation>
    <scope>NUCLEOTIDE SEQUENCE [LARGE SCALE GENOMIC DNA]</scope>
    <source>
        <strain evidence="4 5">DSM 22653</strain>
    </source>
</reference>